<dbReference type="CDD" id="cd00229">
    <property type="entry name" value="SGNH_hydrolase"/>
    <property type="match status" value="1"/>
</dbReference>
<sequence length="302" mass="33211">QGYYDGDSAGNSAAGGKKRLEEIKRIITGIREASIAKNNPEATNEAETTSGGEKAAELRKVVMLGDSLTVGMNDTGSIRNIDEQYGLEVVNVDARVGRALVGGKDNGLESIERLKDTIAESDVVYFGYGTNPIESTEMFEQGMQTAVERISQINPSVQIVIPRIYSGIGSKDDRNAIIESYASHGNIEVIDVSNAIELSNDGIHPRQYQDVAKLVAQHISELSNEKNDMQVAETTTTEELNIDNTNEKEYSIWLDKDLAEQAYRAFFVDGDSFDEDGLEEWINSLPERNNEVLVNTNALPTR</sequence>
<accession>A0A955I1G0</accession>
<dbReference type="InterPro" id="IPR036514">
    <property type="entry name" value="SGNH_hydro_sf"/>
</dbReference>
<name>A0A955I1G0_9BACT</name>
<protein>
    <submittedName>
        <fullName evidence="1">SGNH/GDSL hydrolase family protein</fullName>
    </submittedName>
</protein>
<dbReference type="Gene3D" id="3.40.50.1110">
    <property type="entry name" value="SGNH hydrolase"/>
    <property type="match status" value="1"/>
</dbReference>
<dbReference type="SUPFAM" id="SSF52266">
    <property type="entry name" value="SGNH hydrolase"/>
    <property type="match status" value="1"/>
</dbReference>
<organism evidence="1 2">
    <name type="scientific">Candidatus Dojkabacteria bacterium</name>
    <dbReference type="NCBI Taxonomy" id="2099670"/>
    <lineage>
        <taxon>Bacteria</taxon>
        <taxon>Candidatus Dojkabacteria</taxon>
    </lineage>
</organism>
<comment type="caution">
    <text evidence="1">The sequence shown here is derived from an EMBL/GenBank/DDBJ whole genome shotgun (WGS) entry which is preliminary data.</text>
</comment>
<evidence type="ECO:0000313" key="1">
    <source>
        <dbReference type="EMBL" id="MCA9377275.1"/>
    </source>
</evidence>
<reference evidence="1" key="1">
    <citation type="submission" date="2020-04" db="EMBL/GenBank/DDBJ databases">
        <authorList>
            <person name="Zhang T."/>
        </authorList>
    </citation>
    <scope>NUCLEOTIDE SEQUENCE</scope>
    <source>
        <strain evidence="1">HKST-UBA17</strain>
    </source>
</reference>
<proteinExistence type="predicted"/>
<keyword evidence="1" id="KW-0378">Hydrolase</keyword>
<dbReference type="GO" id="GO:0016787">
    <property type="term" value="F:hydrolase activity"/>
    <property type="evidence" value="ECO:0007669"/>
    <property type="project" value="UniProtKB-KW"/>
</dbReference>
<feature type="non-terminal residue" evidence="1">
    <location>
        <position position="1"/>
    </location>
</feature>
<gene>
    <name evidence="1" type="ORF">KC685_05155</name>
</gene>
<dbReference type="AlphaFoldDB" id="A0A955I1G0"/>
<reference evidence="1" key="2">
    <citation type="journal article" date="2021" name="Microbiome">
        <title>Successional dynamics and alternative stable states in a saline activated sludge microbial community over 9 years.</title>
        <authorList>
            <person name="Wang Y."/>
            <person name="Ye J."/>
            <person name="Ju F."/>
            <person name="Liu L."/>
            <person name="Boyd J.A."/>
            <person name="Deng Y."/>
            <person name="Parks D.H."/>
            <person name="Jiang X."/>
            <person name="Yin X."/>
            <person name="Woodcroft B.J."/>
            <person name="Tyson G.W."/>
            <person name="Hugenholtz P."/>
            <person name="Polz M.F."/>
            <person name="Zhang T."/>
        </authorList>
    </citation>
    <scope>NUCLEOTIDE SEQUENCE</scope>
    <source>
        <strain evidence="1">HKST-UBA17</strain>
    </source>
</reference>
<dbReference type="EMBL" id="JAGQLN010000043">
    <property type="protein sequence ID" value="MCA9377275.1"/>
    <property type="molecule type" value="Genomic_DNA"/>
</dbReference>
<evidence type="ECO:0000313" key="2">
    <source>
        <dbReference type="Proteomes" id="UP000741282"/>
    </source>
</evidence>
<dbReference type="Proteomes" id="UP000741282">
    <property type="component" value="Unassembled WGS sequence"/>
</dbReference>